<feature type="compositionally biased region" description="Polar residues" evidence="1">
    <location>
        <begin position="1076"/>
        <end position="1090"/>
    </location>
</feature>
<feature type="compositionally biased region" description="Polar residues" evidence="1">
    <location>
        <begin position="116"/>
        <end position="125"/>
    </location>
</feature>
<dbReference type="PhylomeDB" id="B3S0F3"/>
<feature type="compositionally biased region" description="Basic and acidic residues" evidence="1">
    <location>
        <begin position="912"/>
        <end position="926"/>
    </location>
</feature>
<feature type="region of interest" description="Disordered" evidence="1">
    <location>
        <begin position="81"/>
        <end position="125"/>
    </location>
</feature>
<feature type="compositionally biased region" description="Basic and acidic residues" evidence="1">
    <location>
        <begin position="300"/>
        <end position="320"/>
    </location>
</feature>
<feature type="compositionally biased region" description="Polar residues" evidence="1">
    <location>
        <begin position="227"/>
        <end position="240"/>
    </location>
</feature>
<feature type="compositionally biased region" description="Basic and acidic residues" evidence="1">
    <location>
        <begin position="892"/>
        <end position="903"/>
    </location>
</feature>
<protein>
    <recommendedName>
        <fullName evidence="4">Protein TALPID3</fullName>
    </recommendedName>
</protein>
<dbReference type="RefSeq" id="XP_002113152.1">
    <property type="nucleotide sequence ID" value="XM_002113116.1"/>
</dbReference>
<dbReference type="InParanoid" id="B3S0F3"/>
<dbReference type="OMA" id="GSSINHE"/>
<feature type="compositionally biased region" description="Basic and acidic residues" evidence="1">
    <location>
        <begin position="209"/>
        <end position="225"/>
    </location>
</feature>
<dbReference type="GO" id="GO:0007224">
    <property type="term" value="P:smoothened signaling pathway"/>
    <property type="evidence" value="ECO:0007669"/>
    <property type="project" value="InterPro"/>
</dbReference>
<reference evidence="2 3" key="1">
    <citation type="journal article" date="2008" name="Nature">
        <title>The Trichoplax genome and the nature of placozoans.</title>
        <authorList>
            <person name="Srivastava M."/>
            <person name="Begovic E."/>
            <person name="Chapman J."/>
            <person name="Putnam N.H."/>
            <person name="Hellsten U."/>
            <person name="Kawashima T."/>
            <person name="Kuo A."/>
            <person name="Mitros T."/>
            <person name="Salamov A."/>
            <person name="Carpenter M.L."/>
            <person name="Signorovitch A.Y."/>
            <person name="Moreno M.A."/>
            <person name="Kamm K."/>
            <person name="Grimwood J."/>
            <person name="Schmutz J."/>
            <person name="Shapiro H."/>
            <person name="Grigoriev I.V."/>
            <person name="Buss L.W."/>
            <person name="Schierwater B."/>
            <person name="Dellaporta S.L."/>
            <person name="Rokhsar D.S."/>
        </authorList>
    </citation>
    <scope>NUCLEOTIDE SEQUENCE [LARGE SCALE GENOMIC DNA]</scope>
    <source>
        <strain evidence="2 3">Grell-BS-1999</strain>
    </source>
</reference>
<feature type="compositionally biased region" description="Basic and acidic residues" evidence="1">
    <location>
        <begin position="82"/>
        <end position="105"/>
    </location>
</feature>
<evidence type="ECO:0000313" key="3">
    <source>
        <dbReference type="Proteomes" id="UP000009022"/>
    </source>
</evidence>
<dbReference type="FunCoup" id="B3S0F3">
    <property type="interactions" value="1165"/>
</dbReference>
<dbReference type="InterPro" id="IPR029246">
    <property type="entry name" value="TALPID3"/>
</dbReference>
<keyword evidence="3" id="KW-1185">Reference proteome</keyword>
<gene>
    <name evidence="2" type="ORF">TRIADDRAFT_57028</name>
</gene>
<dbReference type="STRING" id="10228.B3S0F3"/>
<dbReference type="KEGG" id="tad:TRIADDRAFT_57028"/>
<feature type="compositionally biased region" description="Low complexity" evidence="1">
    <location>
        <begin position="345"/>
        <end position="365"/>
    </location>
</feature>
<feature type="region of interest" description="Disordered" evidence="1">
    <location>
        <begin position="1070"/>
        <end position="1091"/>
    </location>
</feature>
<sequence length="1359" mass="150587">MTAVDRLTVNDTAFNSNQEYNLPYASEILNVTGAAANAVISGLKLTADDAVDDNLESFSHHSRHNDIDDGLTTEDEDALESVQKKSANDTKSKDTHADNYLRQDRNSYASRHPINTIKTSQQSKEPNIASTAAAAAAAAAVAVANTSPILKVQETLENKLNELINRLQVIDNNINKSDSYRSEQNLLQTQNKLQEQVHSLVNQLEGLEQQRDVDRKSKSVLEKGHPVSTSKLLPSPTDNDGNAIAPNDNVQSQSLHYNNNRLNVTRDVMANTVRSDIKNSNNNQYALAKFVGPRTNPPKPIEKNHSKQARKKENHERGKLLAEILSSESSPSSVHDENRLGSQLSKKSIPSTKIKSNKSKNSVSVNIGNYGETKPLNSYMLPHSQSSNRKEDILMEVSNRQIWNGIGKAEDDLKEILSTSNIIDNNLEIVSQVSRYRNSIFSKVENMKTFQDISTQRIKMEVSNRIENITGEIEPEIVAALTKVVIPQNESNSTGGKIDETKKIDTVKGHRRFLKGKKESNKKVENDFAVHKSKKGKVNNSINGDKTSLKERMQSRIGLEKGLHRRTSNDTSKFNMGGNYYKAEPRRQRIDCLPNYESKVIPLGYPIISNSVTVEDTHKPMKDSQDLNNLKSRENNSAQSVNLCKDENIKENVDIHVEERKSPQVEEQVIDHPVNKDRKAELQTVSHEDKPSSFSSETEEEIPIRNGNSDKNLVMSLSLQGARLQPKNKSPSYNAEPRNRYISGKYFGETNILESEQQLQIMIRNNIVDWVEQELIARIVSEAVNQMGSRGLQLLIDAGSSINHEAVENLVSEVLTDKLRDQMAGAQVEDESEHNLILDKTVLTPQPTPPESDSDHEFNVIEAPNVYTPPKSNASSSTSSDLEQGLDTIVKNEDNAYDERSIDSENLTENNPQKDIEDSKFQKPDLDTPILSPSATPPPSEIEMVPPVTPTPSESDKGSMNIAMEDLSLTSESSQSDDDLNQTVIASHKYGGTTRIYDEDEEYNSQHQVYTSVSEKQMIEGIDKSAVIAPRPISYFSTSAEIANDDELSVIQELQHSELSNTEVEKVVDEGKVSPKTMSESSSIVTTNDTYGDGISEGELLTNESTAYVESRSEGEFVHKNKIQKDARPHYEAGEMINTYVYSINSRRLIEAILDDELPTESASSDTVMDNTLSEVNPLPDDDGSCSSEGEISPGARQVKVSSIDQVEFDNDGSEGQLSVGQVNIEKINPTLTKGDVAKSSNRNYPDHIDDGNVESTAIGGIRYVTPISATTEIPATDIRPKLPDKLETEILDCHSSSPSELEPLGAIAAGTDGMEFVTEEEDKDQSRVFMRSEEIYDNDKEEADISVLSMDDIDSISG</sequence>
<dbReference type="OrthoDB" id="10057439at2759"/>
<feature type="region of interest" description="Disordered" evidence="1">
    <location>
        <begin position="518"/>
        <end position="579"/>
    </location>
</feature>
<dbReference type="Proteomes" id="UP000009022">
    <property type="component" value="Unassembled WGS sequence"/>
</dbReference>
<feature type="region of interest" description="Disordered" evidence="1">
    <location>
        <begin position="290"/>
        <end position="365"/>
    </location>
</feature>
<feature type="region of interest" description="Disordered" evidence="1">
    <location>
        <begin position="209"/>
        <end position="253"/>
    </location>
</feature>
<proteinExistence type="predicted"/>
<feature type="compositionally biased region" description="Basic and acidic residues" evidence="1">
    <location>
        <begin position="676"/>
        <end position="691"/>
    </location>
</feature>
<dbReference type="Pfam" id="PF15324">
    <property type="entry name" value="TALPID3"/>
    <property type="match status" value="1"/>
</dbReference>
<feature type="compositionally biased region" description="Basic and acidic residues" evidence="1">
    <location>
        <begin position="547"/>
        <end position="562"/>
    </location>
</feature>
<feature type="region of interest" description="Disordered" evidence="1">
    <location>
        <begin position="676"/>
        <end position="709"/>
    </location>
</feature>
<organism evidence="2 3">
    <name type="scientific">Trichoplax adhaerens</name>
    <name type="common">Trichoplax reptans</name>
    <dbReference type="NCBI Taxonomy" id="10228"/>
    <lineage>
        <taxon>Eukaryota</taxon>
        <taxon>Metazoa</taxon>
        <taxon>Placozoa</taxon>
        <taxon>Uniplacotomia</taxon>
        <taxon>Trichoplacea</taxon>
        <taxon>Trichoplacidae</taxon>
        <taxon>Trichoplax</taxon>
    </lineage>
</organism>
<dbReference type="CTD" id="6754365"/>
<evidence type="ECO:0000256" key="1">
    <source>
        <dbReference type="SAM" id="MobiDB-lite"/>
    </source>
</evidence>
<dbReference type="PANTHER" id="PTHR15721">
    <property type="entry name" value="KIAA0586 PROTEIN"/>
    <property type="match status" value="1"/>
</dbReference>
<feature type="compositionally biased region" description="Polar residues" evidence="1">
    <location>
        <begin position="1161"/>
        <end position="1175"/>
    </location>
</feature>
<dbReference type="EMBL" id="DS985246">
    <property type="protein sequence ID" value="EDV23626.1"/>
    <property type="molecule type" value="Genomic_DNA"/>
</dbReference>
<feature type="region of interest" description="Disordered" evidence="1">
    <location>
        <begin position="892"/>
        <end position="959"/>
    </location>
</feature>
<feature type="compositionally biased region" description="Basic and acidic residues" evidence="1">
    <location>
        <begin position="518"/>
        <end position="530"/>
    </location>
</feature>
<dbReference type="GeneID" id="6754365"/>
<evidence type="ECO:0008006" key="4">
    <source>
        <dbReference type="Google" id="ProtNLM"/>
    </source>
</evidence>
<evidence type="ECO:0000313" key="2">
    <source>
        <dbReference type="EMBL" id="EDV23626.1"/>
    </source>
</evidence>
<dbReference type="PANTHER" id="PTHR15721:SF2">
    <property type="entry name" value="PROTEIN TALPID3"/>
    <property type="match status" value="1"/>
</dbReference>
<name>B3S0F3_TRIAD</name>
<accession>B3S0F3</accession>
<feature type="region of interest" description="Disordered" evidence="1">
    <location>
        <begin position="1160"/>
        <end position="1198"/>
    </location>
</feature>
<dbReference type="HOGENOM" id="CLU_257136_0_0_1"/>